<dbReference type="NCBIfam" id="NF008453">
    <property type="entry name" value="PRK11308.1"/>
    <property type="match status" value="2"/>
</dbReference>
<evidence type="ECO:0000256" key="4">
    <source>
        <dbReference type="ARBA" id="ARBA00022840"/>
    </source>
</evidence>
<dbReference type="NCBIfam" id="NF007739">
    <property type="entry name" value="PRK10419.1"/>
    <property type="match status" value="2"/>
</dbReference>
<dbReference type="GO" id="GO:0016887">
    <property type="term" value="F:ATP hydrolysis activity"/>
    <property type="evidence" value="ECO:0007669"/>
    <property type="project" value="InterPro"/>
</dbReference>
<dbReference type="OrthoDB" id="3169708at2"/>
<dbReference type="SMART" id="SM00382">
    <property type="entry name" value="AAA"/>
    <property type="match status" value="2"/>
</dbReference>
<evidence type="ECO:0000256" key="1">
    <source>
        <dbReference type="ARBA" id="ARBA00005417"/>
    </source>
</evidence>
<comment type="similarity">
    <text evidence="1">Belongs to the ABC transporter superfamily.</text>
</comment>
<dbReference type="PROSITE" id="PS00211">
    <property type="entry name" value="ABC_TRANSPORTER_1"/>
    <property type="match status" value="1"/>
</dbReference>
<dbReference type="AlphaFoldDB" id="A0A5Q0GZU6"/>
<dbReference type="GO" id="GO:0015833">
    <property type="term" value="P:peptide transport"/>
    <property type="evidence" value="ECO:0007669"/>
    <property type="project" value="InterPro"/>
</dbReference>
<dbReference type="InterPro" id="IPR017871">
    <property type="entry name" value="ABC_transporter-like_CS"/>
</dbReference>
<dbReference type="PROSITE" id="PS50893">
    <property type="entry name" value="ABC_TRANSPORTER_2"/>
    <property type="match status" value="2"/>
</dbReference>
<proteinExistence type="inferred from homology"/>
<dbReference type="InterPro" id="IPR050319">
    <property type="entry name" value="ABC_transp_ATP-bind"/>
</dbReference>
<dbReference type="Pfam" id="PF08352">
    <property type="entry name" value="oligo_HPY"/>
    <property type="match status" value="2"/>
</dbReference>
<evidence type="ECO:0000313" key="7">
    <source>
        <dbReference type="Proteomes" id="UP000325787"/>
    </source>
</evidence>
<sequence>MNLVEVEGLDVAFGPTKVVRDVSLHVAAGECLALVGESGSGKSVTARALLGLNRATVTARALRIGGRDARGFGERQWREVRGAAVGLVSQDALVSLDPLRRVGDEVVEPLRLHRRGERARWPRRVVEALAEAGVPEPETRARQYPHQLSGGLRQRALIAAALAAHPSLLIADEPTTALDVVVQRQVLRLLGELTAAGRGLLLISHDLAVVASLAHRVAVMRDGEVVETGPTDRVLRHPEHPYTRVLVDAARGVRVDRAPVVDGPALVEVDRVDKSFGARRAVNSVSLTVRAGETVGVVGESGSGKTTVARMVMGLAEPDGGAVRLRGEPWSGVPERARRARRRDVQLISQNPLAAFDPRWTVERIVGEGLPRGRGRKQRVRELLGSVGLGPELAARKPHQLSGGQRQRVAIARALGPDPAVLVCDEPVSALDVSVQAQVLDLLAGVQRRTGVALLFITHDLGVVRGISDRLVIMKDGVVVEEGATAEVFRAPRHPYTRELLAAVPRLDEAVARASG</sequence>
<evidence type="ECO:0000259" key="5">
    <source>
        <dbReference type="PROSITE" id="PS50893"/>
    </source>
</evidence>
<gene>
    <name evidence="6" type="ORF">EKG83_18715</name>
</gene>
<dbReference type="GO" id="GO:0055085">
    <property type="term" value="P:transmembrane transport"/>
    <property type="evidence" value="ECO:0007669"/>
    <property type="project" value="UniProtKB-ARBA"/>
</dbReference>
<dbReference type="Proteomes" id="UP000325787">
    <property type="component" value="Chromosome"/>
</dbReference>
<evidence type="ECO:0000256" key="3">
    <source>
        <dbReference type="ARBA" id="ARBA00022741"/>
    </source>
</evidence>
<accession>A0A5Q0GZU6</accession>
<dbReference type="CDD" id="cd03257">
    <property type="entry name" value="ABC_NikE_OppD_transporters"/>
    <property type="match status" value="2"/>
</dbReference>
<evidence type="ECO:0000256" key="2">
    <source>
        <dbReference type="ARBA" id="ARBA00022448"/>
    </source>
</evidence>
<dbReference type="Pfam" id="PF00005">
    <property type="entry name" value="ABC_tran"/>
    <property type="match status" value="2"/>
</dbReference>
<protein>
    <submittedName>
        <fullName evidence="6">ABC transporter ATP-binding protein</fullName>
    </submittedName>
</protein>
<dbReference type="InterPro" id="IPR003593">
    <property type="entry name" value="AAA+_ATPase"/>
</dbReference>
<reference evidence="7" key="1">
    <citation type="journal article" date="2021" name="Curr. Microbiol.">
        <title>Complete genome of nocamycin-producing strain Saccharothrix syringae NRRL B-16468 reveals the biosynthetic potential for secondary metabolites.</title>
        <authorList>
            <person name="Mo X."/>
            <person name="Yang S."/>
        </authorList>
    </citation>
    <scope>NUCLEOTIDE SEQUENCE [LARGE SCALE GENOMIC DNA]</scope>
    <source>
        <strain evidence="7">ATCC 51364 / DSM 43886 / JCM 6844 / KCTC 9398 / NBRC 14523 / NRRL B-16468 / INA 2240</strain>
    </source>
</reference>
<dbReference type="SUPFAM" id="SSF52540">
    <property type="entry name" value="P-loop containing nucleoside triphosphate hydrolases"/>
    <property type="match status" value="2"/>
</dbReference>
<dbReference type="GO" id="GO:0005524">
    <property type="term" value="F:ATP binding"/>
    <property type="evidence" value="ECO:0007669"/>
    <property type="project" value="UniProtKB-KW"/>
</dbReference>
<feature type="domain" description="ABC transporter" evidence="5">
    <location>
        <begin position="267"/>
        <end position="501"/>
    </location>
</feature>
<dbReference type="Gene3D" id="3.40.50.300">
    <property type="entry name" value="P-loop containing nucleotide triphosphate hydrolases"/>
    <property type="match status" value="2"/>
</dbReference>
<dbReference type="InterPro" id="IPR003439">
    <property type="entry name" value="ABC_transporter-like_ATP-bd"/>
</dbReference>
<name>A0A5Q0GZU6_SACSY</name>
<dbReference type="PANTHER" id="PTHR43776">
    <property type="entry name" value="TRANSPORT ATP-BINDING PROTEIN"/>
    <property type="match status" value="1"/>
</dbReference>
<dbReference type="PANTHER" id="PTHR43776:SF7">
    <property type="entry name" value="D,D-DIPEPTIDE TRANSPORT ATP-BINDING PROTEIN DDPF-RELATED"/>
    <property type="match status" value="1"/>
</dbReference>
<dbReference type="InterPro" id="IPR013563">
    <property type="entry name" value="Oligopep_ABC_C"/>
</dbReference>
<keyword evidence="4 6" id="KW-0067">ATP-binding</keyword>
<dbReference type="EMBL" id="CP034550">
    <property type="protein sequence ID" value="QFZ19205.1"/>
    <property type="molecule type" value="Genomic_DNA"/>
</dbReference>
<organism evidence="6 7">
    <name type="scientific">Saccharothrix syringae</name>
    <name type="common">Nocardiopsis syringae</name>
    <dbReference type="NCBI Taxonomy" id="103733"/>
    <lineage>
        <taxon>Bacteria</taxon>
        <taxon>Bacillati</taxon>
        <taxon>Actinomycetota</taxon>
        <taxon>Actinomycetes</taxon>
        <taxon>Pseudonocardiales</taxon>
        <taxon>Pseudonocardiaceae</taxon>
        <taxon>Saccharothrix</taxon>
    </lineage>
</organism>
<dbReference type="RefSeq" id="WP_033434365.1">
    <property type="nucleotide sequence ID" value="NZ_CP034550.1"/>
</dbReference>
<keyword evidence="3" id="KW-0547">Nucleotide-binding</keyword>
<dbReference type="KEGG" id="ssyi:EKG83_18715"/>
<feature type="domain" description="ABC transporter" evidence="5">
    <location>
        <begin position="4"/>
        <end position="247"/>
    </location>
</feature>
<keyword evidence="7" id="KW-1185">Reference proteome</keyword>
<dbReference type="InterPro" id="IPR027417">
    <property type="entry name" value="P-loop_NTPase"/>
</dbReference>
<keyword evidence="2" id="KW-0813">Transport</keyword>
<evidence type="ECO:0000313" key="6">
    <source>
        <dbReference type="EMBL" id="QFZ19205.1"/>
    </source>
</evidence>